<organism evidence="1 2">
    <name type="scientific">Salinicoccus jeotgali</name>
    <dbReference type="NCBI Taxonomy" id="381634"/>
    <lineage>
        <taxon>Bacteria</taxon>
        <taxon>Bacillati</taxon>
        <taxon>Bacillota</taxon>
        <taxon>Bacilli</taxon>
        <taxon>Bacillales</taxon>
        <taxon>Staphylococcaceae</taxon>
        <taxon>Salinicoccus</taxon>
    </lineage>
</organism>
<reference evidence="2" key="1">
    <citation type="journal article" date="2019" name="Int. J. Syst. Evol. Microbiol.">
        <title>The Global Catalogue of Microorganisms (GCM) 10K type strain sequencing project: providing services to taxonomists for standard genome sequencing and annotation.</title>
        <authorList>
            <consortium name="The Broad Institute Genomics Platform"/>
            <consortium name="The Broad Institute Genome Sequencing Center for Infectious Disease"/>
            <person name="Wu L."/>
            <person name="Ma J."/>
        </authorList>
    </citation>
    <scope>NUCLEOTIDE SEQUENCE [LARGE SCALE GENOMIC DNA]</scope>
    <source>
        <strain evidence="2">JCM 16981</strain>
    </source>
</reference>
<protein>
    <submittedName>
        <fullName evidence="1">Uncharacterized protein</fullName>
    </submittedName>
</protein>
<gene>
    <name evidence="1" type="ORF">GCM10022378_09100</name>
</gene>
<name>A0ABP7ELX6_9STAP</name>
<keyword evidence="2" id="KW-1185">Reference proteome</keyword>
<proteinExistence type="predicted"/>
<accession>A0ABP7ELX6</accession>
<dbReference type="Proteomes" id="UP001500920">
    <property type="component" value="Unassembled WGS sequence"/>
</dbReference>
<sequence length="60" mass="6945">MKAETQTLMTWLSTAQENLFSKNEENYDFGKALDEFIYDNQHAQASCHYVINPIIVMSTL</sequence>
<dbReference type="EMBL" id="BAABCK010000018">
    <property type="protein sequence ID" value="GAA3721200.1"/>
    <property type="molecule type" value="Genomic_DNA"/>
</dbReference>
<evidence type="ECO:0000313" key="1">
    <source>
        <dbReference type="EMBL" id="GAA3721200.1"/>
    </source>
</evidence>
<evidence type="ECO:0000313" key="2">
    <source>
        <dbReference type="Proteomes" id="UP001500920"/>
    </source>
</evidence>
<comment type="caution">
    <text evidence="1">The sequence shown here is derived from an EMBL/GenBank/DDBJ whole genome shotgun (WGS) entry which is preliminary data.</text>
</comment>